<organism evidence="2 3">
    <name type="scientific">Diatrype stigma</name>
    <dbReference type="NCBI Taxonomy" id="117547"/>
    <lineage>
        <taxon>Eukaryota</taxon>
        <taxon>Fungi</taxon>
        <taxon>Dikarya</taxon>
        <taxon>Ascomycota</taxon>
        <taxon>Pezizomycotina</taxon>
        <taxon>Sordariomycetes</taxon>
        <taxon>Xylariomycetidae</taxon>
        <taxon>Xylariales</taxon>
        <taxon>Diatrypaceae</taxon>
        <taxon>Diatrype</taxon>
    </lineage>
</organism>
<accession>A0AAN9UH94</accession>
<dbReference type="Proteomes" id="UP001320420">
    <property type="component" value="Unassembled WGS sequence"/>
</dbReference>
<dbReference type="AlphaFoldDB" id="A0AAN9UH94"/>
<sequence>MAGSKIQRNEEDDQHDMVEDKKVVHRHPSPPQYYPSDDRYAIELDPDTYRPRDLLNLSVKSFWLREDDQLSLRQLHARRAFCSEYERGLPLFDCDVAGGDGGQQQLARQQQCVNSLKRYLDEFFFFDQLRRRLDLTAGIDAVRATGDGAIQADWDGHTQVHAGRCRVRINVGRGGRVFPLLAVAETLVHELAHAYLLVFSDRRCATCRRDRPNTIGLEGDGHGPVFLQLHRVMVTEVRGWHDGLLRPLAAEDCPGRTTASRRARDLAAAAYRGLSRRDKALYNKPRGAGSGRDRSYIRLTAEGRVVVEPDLVAGSLIAEEESERRRLQRAEDDVEALSTMMSRQSLRDVIDKKKVKMAQQAAEKRKA</sequence>
<name>A0AAN9UH94_9PEZI</name>
<protein>
    <recommendedName>
        <fullName evidence="4">SprT-like domain-containing protein</fullName>
    </recommendedName>
</protein>
<comment type="caution">
    <text evidence="2">The sequence shown here is derived from an EMBL/GenBank/DDBJ whole genome shotgun (WGS) entry which is preliminary data.</text>
</comment>
<feature type="region of interest" description="Disordered" evidence="1">
    <location>
        <begin position="1"/>
        <end position="39"/>
    </location>
</feature>
<evidence type="ECO:0000313" key="3">
    <source>
        <dbReference type="Proteomes" id="UP001320420"/>
    </source>
</evidence>
<evidence type="ECO:0000256" key="1">
    <source>
        <dbReference type="SAM" id="MobiDB-lite"/>
    </source>
</evidence>
<evidence type="ECO:0008006" key="4">
    <source>
        <dbReference type="Google" id="ProtNLM"/>
    </source>
</evidence>
<proteinExistence type="predicted"/>
<reference evidence="2 3" key="1">
    <citation type="submission" date="2024-02" db="EMBL/GenBank/DDBJ databases">
        <title>De novo assembly and annotation of 12 fungi associated with fruit tree decline syndrome in Ontario, Canada.</title>
        <authorList>
            <person name="Sulman M."/>
            <person name="Ellouze W."/>
            <person name="Ilyukhin E."/>
        </authorList>
    </citation>
    <scope>NUCLEOTIDE SEQUENCE [LARGE SCALE GENOMIC DNA]</scope>
    <source>
        <strain evidence="2 3">M11/M66-122</strain>
    </source>
</reference>
<dbReference type="EMBL" id="JAKJXP020000088">
    <property type="protein sequence ID" value="KAK7747697.1"/>
    <property type="molecule type" value="Genomic_DNA"/>
</dbReference>
<evidence type="ECO:0000313" key="2">
    <source>
        <dbReference type="EMBL" id="KAK7747697.1"/>
    </source>
</evidence>
<gene>
    <name evidence="2" type="ORF">SLS62_008943</name>
</gene>
<keyword evidence="3" id="KW-1185">Reference proteome</keyword>